<evidence type="ECO:0000256" key="1">
    <source>
        <dbReference type="SAM" id="SignalP"/>
    </source>
</evidence>
<proteinExistence type="predicted"/>
<feature type="domain" description="DUF1214" evidence="2">
    <location>
        <begin position="338"/>
        <end position="442"/>
    </location>
</feature>
<dbReference type="InterPro" id="IPR037049">
    <property type="entry name" value="DUF1214_C_sf"/>
</dbReference>
<dbReference type="Proteomes" id="UP001559623">
    <property type="component" value="Unassembled WGS sequence"/>
</dbReference>
<feature type="signal peptide" evidence="1">
    <location>
        <begin position="1"/>
        <end position="25"/>
    </location>
</feature>
<name>A0ABV3X699_9FIRM</name>
<dbReference type="InterPro" id="IPR010679">
    <property type="entry name" value="DUF1254"/>
</dbReference>
<feature type="chain" id="PRO_5045139625" evidence="1">
    <location>
        <begin position="26"/>
        <end position="457"/>
    </location>
</feature>
<dbReference type="SUPFAM" id="SSF160935">
    <property type="entry name" value="VPA0735-like"/>
    <property type="match status" value="1"/>
</dbReference>
<evidence type="ECO:0000313" key="5">
    <source>
        <dbReference type="Proteomes" id="UP001559623"/>
    </source>
</evidence>
<feature type="domain" description="DUF1254" evidence="3">
    <location>
        <begin position="72"/>
        <end position="194"/>
    </location>
</feature>
<dbReference type="InterPro" id="IPR010621">
    <property type="entry name" value="DUF1214"/>
</dbReference>
<dbReference type="InterPro" id="IPR037050">
    <property type="entry name" value="DUF1254_sf"/>
</dbReference>
<evidence type="ECO:0000313" key="4">
    <source>
        <dbReference type="EMBL" id="MEX5285574.1"/>
    </source>
</evidence>
<dbReference type="Gene3D" id="2.60.40.1610">
    <property type="entry name" value="Domain of unknown function DUF1254"/>
    <property type="match status" value="1"/>
</dbReference>
<sequence>MKKIFGMLLSVLTLLSCGLFSNCSAEKTQSDAEAVWETVSEAYIYAFPLVLTDATKTLSTNTDGTMPSRAPVNQFNHAKKLADASFRTVVTPNVDTVYSQAWLDVRAEPMIYVLPETDRFCNVQILDAWTNTAAVLDKAGVYAIALPSWEGELPEGVTRVNVPTATVWSIARVVLSGDEDLPHVYAIQDQMQLLPLSAYGQEGTYTAPEGTYAKENDFVPVNKVLSMTPGEFFNTANTLMQLNPPADADGKLLKKLSAINVGPGMTFDAALLGEEAAGRWRQMLQKLPATLSANSGKYAQKLGQWRYYGKPIGDFGTEYTYRAMVALVGLGANTVDVAIYPKTAVDEKGAALSGEKTYTLHFASLPPTREGGFWSVTAYGEDDFLIDNPIKRYCINDRSAFELNEDGTLDIVLSKKAPENIANWLPVSDGEFHLFMRIYVPDMAALDTWQPPVIREE</sequence>
<dbReference type="PROSITE" id="PS51257">
    <property type="entry name" value="PROKAR_LIPOPROTEIN"/>
    <property type="match status" value="1"/>
</dbReference>
<accession>A0ABV3X699</accession>
<dbReference type="PANTHER" id="PTHR36509">
    <property type="entry name" value="BLL3101 PROTEIN"/>
    <property type="match status" value="1"/>
</dbReference>
<dbReference type="Gene3D" id="2.60.120.600">
    <property type="entry name" value="Domain of unknown function DUF1214, C-terminal domain"/>
    <property type="match status" value="1"/>
</dbReference>
<dbReference type="PANTHER" id="PTHR36509:SF2">
    <property type="entry name" value="BLL3101 PROTEIN"/>
    <property type="match status" value="1"/>
</dbReference>
<comment type="caution">
    <text evidence="4">The sequence shown here is derived from an EMBL/GenBank/DDBJ whole genome shotgun (WGS) entry which is preliminary data.</text>
</comment>
<dbReference type="Pfam" id="PF06863">
    <property type="entry name" value="DUF1254"/>
    <property type="match status" value="1"/>
</dbReference>
<evidence type="ECO:0000259" key="2">
    <source>
        <dbReference type="Pfam" id="PF06742"/>
    </source>
</evidence>
<keyword evidence="1" id="KW-0732">Signal</keyword>
<organism evidence="4 5">
    <name type="scientific">Selenomonas sputigena</name>
    <dbReference type="NCBI Taxonomy" id="69823"/>
    <lineage>
        <taxon>Bacteria</taxon>
        <taxon>Bacillati</taxon>
        <taxon>Bacillota</taxon>
        <taxon>Negativicutes</taxon>
        <taxon>Selenomonadales</taxon>
        <taxon>Selenomonadaceae</taxon>
        <taxon>Selenomonas</taxon>
    </lineage>
</organism>
<evidence type="ECO:0000259" key="3">
    <source>
        <dbReference type="Pfam" id="PF06863"/>
    </source>
</evidence>
<dbReference type="Pfam" id="PF06742">
    <property type="entry name" value="DUF1214"/>
    <property type="match status" value="1"/>
</dbReference>
<dbReference type="EMBL" id="JARVLH010000004">
    <property type="protein sequence ID" value="MEX5285574.1"/>
    <property type="molecule type" value="Genomic_DNA"/>
</dbReference>
<protein>
    <submittedName>
        <fullName evidence="4">DUF1254 domain-containing protein</fullName>
    </submittedName>
</protein>
<gene>
    <name evidence="4" type="ORF">QCO44_07980</name>
</gene>
<keyword evidence="5" id="KW-1185">Reference proteome</keyword>
<reference evidence="4 5" key="1">
    <citation type="submission" date="2023-04" db="EMBL/GenBank/DDBJ databases">
        <title>Genome Sequence of Selenomonas sputigena ATCC 33150.</title>
        <authorList>
            <person name="Miller D.P."/>
            <person name="Anvari S."/>
            <person name="Polson S.W."/>
            <person name="Macdonald M."/>
            <person name="Mcdowell J.V."/>
        </authorList>
    </citation>
    <scope>NUCLEOTIDE SEQUENCE [LARGE SCALE GENOMIC DNA]</scope>
    <source>
        <strain evidence="4 5">ATCC 33150</strain>
    </source>
</reference>
<dbReference type="RefSeq" id="WP_368847300.1">
    <property type="nucleotide sequence ID" value="NZ_CP194411.1"/>
</dbReference>